<name>E3CZH8_9BACT</name>
<gene>
    <name evidence="3" type="ORF">Apau_0436</name>
</gene>
<dbReference type="AlphaFoldDB" id="E3CZH8"/>
<dbReference type="Proteomes" id="UP000005096">
    <property type="component" value="Chromosome"/>
</dbReference>
<evidence type="ECO:0000256" key="1">
    <source>
        <dbReference type="SAM" id="MobiDB-lite"/>
    </source>
</evidence>
<organism evidence="3 4">
    <name type="scientific">Aminomonas paucivorans DSM 12260</name>
    <dbReference type="NCBI Taxonomy" id="584708"/>
    <lineage>
        <taxon>Bacteria</taxon>
        <taxon>Thermotogati</taxon>
        <taxon>Synergistota</taxon>
        <taxon>Synergistia</taxon>
        <taxon>Synergistales</taxon>
        <taxon>Synergistaceae</taxon>
        <taxon>Aminomonas</taxon>
    </lineage>
</organism>
<reference evidence="3 4" key="1">
    <citation type="journal article" date="2010" name="Stand. Genomic Sci.">
        <title>Non-contiguous finished genome sequence of Aminomonas paucivorans type strain (GLU-3).</title>
        <authorList>
            <person name="Pitluck S."/>
            <person name="Yasawong M."/>
            <person name="Held B."/>
            <person name="Lapidus A."/>
            <person name="Nolan M."/>
            <person name="Copeland A."/>
            <person name="Lucas S."/>
            <person name="Del Rio T.G."/>
            <person name="Tice H."/>
            <person name="Cheng J.F."/>
            <person name="Chertkov O."/>
            <person name="Goodwin L."/>
            <person name="Tapia R."/>
            <person name="Han C."/>
            <person name="Liolios K."/>
            <person name="Ivanova N."/>
            <person name="Mavromatis K."/>
            <person name="Ovchinnikova G."/>
            <person name="Pati A."/>
            <person name="Chen A."/>
            <person name="Palaniappan K."/>
            <person name="Land M."/>
            <person name="Hauser L."/>
            <person name="Chang Y.J."/>
            <person name="Jeffries C.D."/>
            <person name="Pukall R."/>
            <person name="Spring S."/>
            <person name="Rohde M."/>
            <person name="Sikorski J."/>
            <person name="Goker M."/>
            <person name="Woyke T."/>
            <person name="Bristow J."/>
            <person name="Eisen J.A."/>
            <person name="Markowitz V."/>
            <person name="Hugenholtz P."/>
            <person name="Kyrpides N.C."/>
            <person name="Klenk H.P."/>
        </authorList>
    </citation>
    <scope>NUCLEOTIDE SEQUENCE [LARGE SCALE GENOMIC DNA]</scope>
    <source>
        <strain evidence="3 4">DSM 12260</strain>
    </source>
</reference>
<evidence type="ECO:0000313" key="3">
    <source>
        <dbReference type="EMBL" id="EFQ22870.1"/>
    </source>
</evidence>
<dbReference type="Pfam" id="PF13023">
    <property type="entry name" value="HD_3"/>
    <property type="match status" value="1"/>
</dbReference>
<keyword evidence="3" id="KW-0378">Hydrolase</keyword>
<proteinExistence type="predicted"/>
<dbReference type="STRING" id="584708.Apau_0436"/>
<evidence type="ECO:0000313" key="4">
    <source>
        <dbReference type="Proteomes" id="UP000005096"/>
    </source>
</evidence>
<feature type="region of interest" description="Disordered" evidence="1">
    <location>
        <begin position="316"/>
        <end position="335"/>
    </location>
</feature>
<dbReference type="PaxDb" id="584708-Apau_0436"/>
<protein>
    <submittedName>
        <fullName evidence="3">Metal dependent phosphohydrolase</fullName>
    </submittedName>
</protein>
<dbReference type="RefSeq" id="WP_006300020.1">
    <property type="nucleotide sequence ID" value="NZ_CM001022.1"/>
</dbReference>
<dbReference type="GO" id="GO:0016787">
    <property type="term" value="F:hydrolase activity"/>
    <property type="evidence" value="ECO:0007669"/>
    <property type="project" value="UniProtKB-KW"/>
</dbReference>
<dbReference type="SUPFAM" id="SSF109604">
    <property type="entry name" value="HD-domain/PDEase-like"/>
    <property type="match status" value="1"/>
</dbReference>
<dbReference type="HOGENOM" id="CLU_672030_0_0_0"/>
<dbReference type="Gene3D" id="1.10.3210.10">
    <property type="entry name" value="Hypothetical protein af1432"/>
    <property type="match status" value="2"/>
</dbReference>
<sequence>MISRDLLETLFSAFSIERWNDHPRPVRLVEMDKQAHKGIIAFLVARSDGGLSEEDLPELAEALVFEFLQRVVLTDLKPPVFYRLMESAAPELNRWVLDQWERPLEELSPELFRRFGAYLEGWGSRTPLRAVTGAANYLATSWEHQLIHPLAAGLFGAAETRRELRARLEEHMTVPLVRHTLLRLAEAPSSRTCDFVDLVAQLRFQKRWTRIPRIPETSVLGHMFFVALLGYLLSLELGLSPRRRAWNFFAGLFHDLPEVLTRDVISPVKKVAGLEGLLKGLERDLMGEKVYPLLPHQVAADLRFFTEEEFVDRARSPQGEVRPCPEEEEGDRREGEGWTVVDGRLLDWGDKFAAYLEAALSVRYGVKPELLTEACESLREGYGGRPVRGRSFAYLFDAFR</sequence>
<dbReference type="InterPro" id="IPR006674">
    <property type="entry name" value="HD_domain"/>
</dbReference>
<dbReference type="eggNOG" id="COG1896">
    <property type="taxonomic scope" value="Bacteria"/>
</dbReference>
<keyword evidence="4" id="KW-1185">Reference proteome</keyword>
<feature type="domain" description="HD" evidence="2">
    <location>
        <begin position="199"/>
        <end position="313"/>
    </location>
</feature>
<accession>E3CZH8</accession>
<dbReference type="OrthoDB" id="9812744at2"/>
<evidence type="ECO:0000259" key="2">
    <source>
        <dbReference type="Pfam" id="PF13023"/>
    </source>
</evidence>
<dbReference type="EMBL" id="CM001022">
    <property type="protein sequence ID" value="EFQ22870.1"/>
    <property type="molecule type" value="Genomic_DNA"/>
</dbReference>